<dbReference type="EMBL" id="LCUC01000068">
    <property type="protein sequence ID" value="KKY37775.1"/>
    <property type="molecule type" value="Genomic_DNA"/>
</dbReference>
<reference evidence="2 3" key="2">
    <citation type="submission" date="2015-05" db="EMBL/GenBank/DDBJ databases">
        <authorList>
            <person name="Morales-Cruz A."/>
            <person name="Amrine K.C."/>
            <person name="Cantu D."/>
        </authorList>
    </citation>
    <scope>NUCLEOTIDE SEQUENCE [LARGE SCALE GENOMIC DNA]</scope>
    <source>
        <strain evidence="2">DA912</strain>
    </source>
</reference>
<comment type="caution">
    <text evidence="2">The sequence shown here is derived from an EMBL/GenBank/DDBJ whole genome shotgun (WGS) entry which is preliminary data.</text>
</comment>
<proteinExistence type="predicted"/>
<dbReference type="STRING" id="1214573.A0A0G2IDP2"/>
<keyword evidence="3" id="KW-1185">Reference proteome</keyword>
<evidence type="ECO:0000313" key="3">
    <source>
        <dbReference type="Proteomes" id="UP000034680"/>
    </source>
</evidence>
<feature type="compositionally biased region" description="Basic and acidic residues" evidence="1">
    <location>
        <begin position="140"/>
        <end position="157"/>
    </location>
</feature>
<feature type="compositionally biased region" description="Basic and acidic residues" evidence="1">
    <location>
        <begin position="95"/>
        <end position="126"/>
    </location>
</feature>
<evidence type="ECO:0000313" key="2">
    <source>
        <dbReference type="EMBL" id="KKY37775.1"/>
    </source>
</evidence>
<feature type="compositionally biased region" description="Basic and acidic residues" evidence="1">
    <location>
        <begin position="54"/>
        <end position="82"/>
    </location>
</feature>
<sequence length="287" mass="31094">MDDQFGGRTDDDLFADEFEPVADEETQVHTDPDPAPSGPGSDARTGSGANPRTKLTEAELAEKMEKMRILNEEKTRQFKRAEEDEQSHAMAMEKASAEQRKRRQEEAERRRREASDKRQLDDEREKNRQRKLNALGARESSWDEGKEERLLEEDRRRGTSNFRGANGGIRGSAGGRGGGLSGSRFADSTSDTDFMSGRAGRGGRGGRGRGGRGDYSGTPPPHGASQAAKKEPALTTEEFPALPSAPASNAKVSSVAKADLNSPTSPLGQWDDEMAAMDAKTATAAKP</sequence>
<dbReference type="Proteomes" id="UP000034680">
    <property type="component" value="Unassembled WGS sequence"/>
</dbReference>
<gene>
    <name evidence="2" type="ORF">UCDDA912_g02210</name>
</gene>
<reference evidence="2 3" key="1">
    <citation type="submission" date="2015-05" db="EMBL/GenBank/DDBJ databases">
        <title>Distinctive expansion of gene families associated with plant cell wall degradation and secondary metabolism in the genomes of grapevine trunk pathogens.</title>
        <authorList>
            <person name="Lawrence D.P."/>
            <person name="Travadon R."/>
            <person name="Rolshausen P.E."/>
            <person name="Baumgartner K."/>
        </authorList>
    </citation>
    <scope>NUCLEOTIDE SEQUENCE [LARGE SCALE GENOMIC DNA]</scope>
    <source>
        <strain evidence="2">DA912</strain>
    </source>
</reference>
<accession>A0A0G2IDP2</accession>
<feature type="region of interest" description="Disordered" evidence="1">
    <location>
        <begin position="1"/>
        <end position="287"/>
    </location>
</feature>
<name>A0A0G2IDP2_9PEZI</name>
<dbReference type="AlphaFoldDB" id="A0A0G2IDP2"/>
<protein>
    <submittedName>
        <fullName evidence="2">Uncharacterized protein</fullName>
    </submittedName>
</protein>
<evidence type="ECO:0000256" key="1">
    <source>
        <dbReference type="SAM" id="MobiDB-lite"/>
    </source>
</evidence>
<feature type="compositionally biased region" description="Low complexity" evidence="1">
    <location>
        <begin position="276"/>
        <end position="287"/>
    </location>
</feature>
<feature type="compositionally biased region" description="Acidic residues" evidence="1">
    <location>
        <begin position="12"/>
        <end position="25"/>
    </location>
</feature>
<feature type="compositionally biased region" description="Gly residues" evidence="1">
    <location>
        <begin position="165"/>
        <end position="181"/>
    </location>
</feature>
<organism evidence="2 3">
    <name type="scientific">Diaporthe ampelina</name>
    <dbReference type="NCBI Taxonomy" id="1214573"/>
    <lineage>
        <taxon>Eukaryota</taxon>
        <taxon>Fungi</taxon>
        <taxon>Dikarya</taxon>
        <taxon>Ascomycota</taxon>
        <taxon>Pezizomycotina</taxon>
        <taxon>Sordariomycetes</taxon>
        <taxon>Sordariomycetidae</taxon>
        <taxon>Diaporthales</taxon>
        <taxon>Diaporthaceae</taxon>
        <taxon>Diaporthe</taxon>
    </lineage>
</organism>
<feature type="compositionally biased region" description="Low complexity" evidence="1">
    <location>
        <begin position="244"/>
        <end position="258"/>
    </location>
</feature>
<dbReference type="OrthoDB" id="2402960at2759"/>